<dbReference type="RefSeq" id="WP_063840935.1">
    <property type="nucleotide sequence ID" value="NZ_CP163060.1"/>
</dbReference>
<proteinExistence type="predicted"/>
<sequence length="69" mass="7915">MYDYVDVFDECENGGPDGGPVMLSRKQVVRILVQHGHVAPQDWFTFFMESKLLLANNYPASAVFSWLNY</sequence>
<name>A0ABD7L1N3_9ENTR</name>
<evidence type="ECO:0000313" key="2">
    <source>
        <dbReference type="Proteomes" id="UP000077295"/>
    </source>
</evidence>
<protein>
    <submittedName>
        <fullName evidence="1">Uncharacterized protein</fullName>
    </submittedName>
</protein>
<organism evidence="1 2">
    <name type="scientific">Enterobacter hormaechei</name>
    <dbReference type="NCBI Taxonomy" id="158836"/>
    <lineage>
        <taxon>Bacteria</taxon>
        <taxon>Pseudomonadati</taxon>
        <taxon>Pseudomonadota</taxon>
        <taxon>Gammaproteobacteria</taxon>
        <taxon>Enterobacterales</taxon>
        <taxon>Enterobacteriaceae</taxon>
        <taxon>Enterobacter</taxon>
        <taxon>Enterobacter cloacae complex</taxon>
    </lineage>
</organism>
<evidence type="ECO:0000313" key="1">
    <source>
        <dbReference type="EMBL" id="SAF08772.1"/>
    </source>
</evidence>
<dbReference type="EMBL" id="FKEV01000020">
    <property type="protein sequence ID" value="SAF08772.1"/>
    <property type="molecule type" value="Genomic_DNA"/>
</dbReference>
<dbReference type="Proteomes" id="UP000077295">
    <property type="component" value="Unassembled WGS sequence"/>
</dbReference>
<accession>A0ABD7L1N3</accession>
<comment type="caution">
    <text evidence="1">The sequence shown here is derived from an EMBL/GenBank/DDBJ whole genome shotgun (WGS) entry which is preliminary data.</text>
</comment>
<reference evidence="1 2" key="1">
    <citation type="submission" date="2016-03" db="EMBL/GenBank/DDBJ databases">
        <authorList>
            <consortium name="Pathogen Informatics"/>
        </authorList>
    </citation>
    <scope>NUCLEOTIDE SEQUENCE [LARGE SCALE GENOMIC DNA]</scope>
    <source>
        <strain evidence="2">e552</strain>
    </source>
</reference>
<gene>
    <name evidence="1" type="ORF">SAMEA2273187_04199</name>
</gene>
<dbReference type="AlphaFoldDB" id="A0ABD7L1N3"/>